<dbReference type="EMBL" id="JBBUKT010000008">
    <property type="protein sequence ID" value="MEK7952617.1"/>
    <property type="molecule type" value="Genomic_DNA"/>
</dbReference>
<evidence type="ECO:0000256" key="2">
    <source>
        <dbReference type="SAM" id="Phobius"/>
    </source>
</evidence>
<organism evidence="3 4">
    <name type="scientific">Luteolibacter soli</name>
    <dbReference type="NCBI Taxonomy" id="3135280"/>
    <lineage>
        <taxon>Bacteria</taxon>
        <taxon>Pseudomonadati</taxon>
        <taxon>Verrucomicrobiota</taxon>
        <taxon>Verrucomicrobiia</taxon>
        <taxon>Verrucomicrobiales</taxon>
        <taxon>Verrucomicrobiaceae</taxon>
        <taxon>Luteolibacter</taxon>
    </lineage>
</organism>
<feature type="region of interest" description="Disordered" evidence="1">
    <location>
        <begin position="109"/>
        <end position="131"/>
    </location>
</feature>
<proteinExistence type="predicted"/>
<evidence type="ECO:0000313" key="4">
    <source>
        <dbReference type="Proteomes" id="UP001371305"/>
    </source>
</evidence>
<evidence type="ECO:0000256" key="1">
    <source>
        <dbReference type="SAM" id="MobiDB-lite"/>
    </source>
</evidence>
<keyword evidence="4" id="KW-1185">Reference proteome</keyword>
<keyword evidence="2" id="KW-1133">Transmembrane helix</keyword>
<keyword evidence="2" id="KW-0812">Transmembrane</keyword>
<protein>
    <submittedName>
        <fullName evidence="3">Uncharacterized protein</fullName>
    </submittedName>
</protein>
<feature type="transmembrane region" description="Helical" evidence="2">
    <location>
        <begin position="210"/>
        <end position="228"/>
    </location>
</feature>
<comment type="caution">
    <text evidence="3">The sequence shown here is derived from an EMBL/GenBank/DDBJ whole genome shotgun (WGS) entry which is preliminary data.</text>
</comment>
<gene>
    <name evidence="3" type="ORF">WKV53_19040</name>
</gene>
<keyword evidence="2" id="KW-0472">Membrane</keyword>
<dbReference type="Proteomes" id="UP001371305">
    <property type="component" value="Unassembled WGS sequence"/>
</dbReference>
<name>A0ABU9AXX5_9BACT</name>
<dbReference type="RefSeq" id="WP_341406373.1">
    <property type="nucleotide sequence ID" value="NZ_JBBUKT010000008.1"/>
</dbReference>
<evidence type="ECO:0000313" key="3">
    <source>
        <dbReference type="EMBL" id="MEK7952617.1"/>
    </source>
</evidence>
<accession>A0ABU9AXX5</accession>
<sequence>MHRPTGSPPPRPLKVLPRKACLVERGGASDLPIHLIISPAAEATPVTRRQKLQSPAKPVVPLPSDPFDAMDDAMGPSNDLARPADAVPAAHPTFKPWTEARPLPELPVQAPHPSETSLAWETPRPPETGATAATATAPTLFLPELTAIAVLITACGFIGGKLLARWTGDSLPALEVLGLYLALLFLYFGFLHLRGKGPASSTFRSSLRTLALGLFLLLLPHSAAYLILTAGA</sequence>
<feature type="transmembrane region" description="Helical" evidence="2">
    <location>
        <begin position="145"/>
        <end position="164"/>
    </location>
</feature>
<reference evidence="3 4" key="1">
    <citation type="submission" date="2024-04" db="EMBL/GenBank/DDBJ databases">
        <title>Luteolibacter sp. isolated from soil.</title>
        <authorList>
            <person name="An J."/>
        </authorList>
    </citation>
    <scope>NUCLEOTIDE SEQUENCE [LARGE SCALE GENOMIC DNA]</scope>
    <source>
        <strain evidence="3 4">Y139</strain>
    </source>
</reference>
<feature type="region of interest" description="Disordered" evidence="1">
    <location>
        <begin position="41"/>
        <end position="76"/>
    </location>
</feature>
<feature type="transmembrane region" description="Helical" evidence="2">
    <location>
        <begin position="171"/>
        <end position="190"/>
    </location>
</feature>